<evidence type="ECO:0000313" key="2">
    <source>
        <dbReference type="EMBL" id="MDO4842989.1"/>
    </source>
</evidence>
<dbReference type="EMBL" id="JAUMVS010000406">
    <property type="protein sequence ID" value="MDO4842989.1"/>
    <property type="molecule type" value="Genomic_DNA"/>
</dbReference>
<evidence type="ECO:0000256" key="1">
    <source>
        <dbReference type="SAM" id="Coils"/>
    </source>
</evidence>
<sequence>MIEQTVDNALTGNEAAAAALEMMRATREKLRAEALAREEEQFIADERRRAAEAAGDKPKADEDYRPGAIAIDEEKESPVLLGKDIVKGSESCVNAFQLATLSFPEPKPIVQQLIVPGVTLLVGASKIGKSWLTLDMCLSIATGAPFLGRKTQRCRVWYMALEDSPSRMKSRLMRITDGAVSYDAFNLTFIFDSPTVNMGFTERLTRSFDKNIAEGKREANPEVIVIDTLQVIRGMAGAASNAYAADYNFIRSMKAVAEKYGVAIVLVHHTNKLRQTDDPYEKVSGSTGLMGAADTTLLLERARGSDEATLSGVSRDVYFDDIPLRFDKGLWRVSEPRTALNAYDAIDSPLALTLCELFASADCKDTFVSYADCINLIRENGGMPPATGRELARQIESLMQKHPTELGFRVQTGVKSNHIRGVRLVPVAV</sequence>
<organism evidence="2 3">
    <name type="scientific">Phoenicibacter congonensis</name>
    <dbReference type="NCBI Taxonomy" id="1944646"/>
    <lineage>
        <taxon>Bacteria</taxon>
        <taxon>Bacillati</taxon>
        <taxon>Actinomycetota</taxon>
        <taxon>Coriobacteriia</taxon>
        <taxon>Eggerthellales</taxon>
        <taxon>Eggerthellaceae</taxon>
        <taxon>Phoenicibacter</taxon>
    </lineage>
</organism>
<dbReference type="Gene3D" id="3.40.50.300">
    <property type="entry name" value="P-loop containing nucleotide triphosphate hydrolases"/>
    <property type="match status" value="1"/>
</dbReference>
<accession>A0AA43RK96</accession>
<dbReference type="Pfam" id="PF13481">
    <property type="entry name" value="AAA_25"/>
    <property type="match status" value="1"/>
</dbReference>
<comment type="caution">
    <text evidence="2">The sequence shown here is derived from an EMBL/GenBank/DDBJ whole genome shotgun (WGS) entry which is preliminary data.</text>
</comment>
<dbReference type="Proteomes" id="UP001168575">
    <property type="component" value="Unassembled WGS sequence"/>
</dbReference>
<proteinExistence type="predicted"/>
<protein>
    <submittedName>
        <fullName evidence="2">AAA family ATPase</fullName>
    </submittedName>
</protein>
<keyword evidence="3" id="KW-1185">Reference proteome</keyword>
<dbReference type="InterPro" id="IPR027417">
    <property type="entry name" value="P-loop_NTPase"/>
</dbReference>
<gene>
    <name evidence="2" type="ORF">Q3982_09965</name>
</gene>
<name>A0AA43RK96_9ACTN</name>
<evidence type="ECO:0000313" key="3">
    <source>
        <dbReference type="Proteomes" id="UP001168575"/>
    </source>
</evidence>
<dbReference type="AlphaFoldDB" id="A0AA43RK96"/>
<keyword evidence="1" id="KW-0175">Coiled coil</keyword>
<feature type="coiled-coil region" evidence="1">
    <location>
        <begin position="13"/>
        <end position="40"/>
    </location>
</feature>
<reference evidence="2" key="1">
    <citation type="submission" date="2023-07" db="EMBL/GenBank/DDBJ databases">
        <title>Between Cages and Wild: Unraveling the Impact of Captivity on Animal Microbiomes and Antimicrobial Resistance.</title>
        <authorList>
            <person name="Schmartz G.P."/>
            <person name="Rehner J."/>
            <person name="Schuff M.J."/>
            <person name="Becker S.L."/>
            <person name="Kravczyk M."/>
            <person name="Gurevich A."/>
            <person name="Francke R."/>
            <person name="Mueller R."/>
            <person name="Keller V."/>
            <person name="Keller A."/>
        </authorList>
    </citation>
    <scope>NUCLEOTIDE SEQUENCE</scope>
    <source>
        <strain evidence="2">S12M_St_49</strain>
    </source>
</reference>
<dbReference type="SUPFAM" id="SSF52540">
    <property type="entry name" value="P-loop containing nucleoside triphosphate hydrolases"/>
    <property type="match status" value="1"/>
</dbReference>